<dbReference type="InterPro" id="IPR036691">
    <property type="entry name" value="Endo/exonu/phosph_ase_sf"/>
</dbReference>
<dbReference type="InParanoid" id="A0A061GZ95"/>
<proteinExistence type="predicted"/>
<dbReference type="InterPro" id="IPR044730">
    <property type="entry name" value="RNase_H-like_dom_plant"/>
</dbReference>
<dbReference type="HOGENOM" id="CLU_297256_0_0_1"/>
<evidence type="ECO:0000259" key="1">
    <source>
        <dbReference type="PROSITE" id="PS50879"/>
    </source>
</evidence>
<dbReference type="GO" id="GO:0004523">
    <property type="term" value="F:RNA-DNA hybrid ribonuclease activity"/>
    <property type="evidence" value="ECO:0007669"/>
    <property type="project" value="InterPro"/>
</dbReference>
<dbReference type="AlphaFoldDB" id="A0A061GZ95"/>
<dbReference type="InterPro" id="IPR036397">
    <property type="entry name" value="RNaseH_sf"/>
</dbReference>
<name>A0A061GZ95_THECC</name>
<dbReference type="CDD" id="cd06222">
    <property type="entry name" value="RNase_H_like"/>
    <property type="match status" value="1"/>
</dbReference>
<dbReference type="PANTHER" id="PTHR33116:SF80">
    <property type="entry name" value="REVERSE TRANSCRIPTASE ZINC-BINDING DOMAIN-CONTAINING PROTEIN"/>
    <property type="match status" value="1"/>
</dbReference>
<dbReference type="PROSITE" id="PS50879">
    <property type="entry name" value="RNASE_H_1"/>
    <property type="match status" value="1"/>
</dbReference>
<dbReference type="GO" id="GO:0003676">
    <property type="term" value="F:nucleic acid binding"/>
    <property type="evidence" value="ECO:0007669"/>
    <property type="project" value="InterPro"/>
</dbReference>
<dbReference type="Gene3D" id="3.30.420.10">
    <property type="entry name" value="Ribonuclease H-like superfamily/Ribonuclease H"/>
    <property type="match status" value="1"/>
</dbReference>
<dbReference type="Gene3D" id="3.60.10.10">
    <property type="entry name" value="Endonuclease/exonuclease/phosphatase"/>
    <property type="match status" value="1"/>
</dbReference>
<dbReference type="SUPFAM" id="SSF56219">
    <property type="entry name" value="DNase I-like"/>
    <property type="match status" value="1"/>
</dbReference>
<evidence type="ECO:0000313" key="2">
    <source>
        <dbReference type="EMBL" id="EOY34747.1"/>
    </source>
</evidence>
<dbReference type="Pfam" id="PF13456">
    <property type="entry name" value="RVT_3"/>
    <property type="match status" value="1"/>
</dbReference>
<reference evidence="2 3" key="1">
    <citation type="journal article" date="2013" name="Genome Biol.">
        <title>The genome sequence of the most widely cultivated cacao type and its use to identify candidate genes regulating pod color.</title>
        <authorList>
            <person name="Motamayor J.C."/>
            <person name="Mockaitis K."/>
            <person name="Schmutz J."/>
            <person name="Haiminen N."/>
            <person name="Iii D.L."/>
            <person name="Cornejo O."/>
            <person name="Findley S.D."/>
            <person name="Zheng P."/>
            <person name="Utro F."/>
            <person name="Royaert S."/>
            <person name="Saski C."/>
            <person name="Jenkins J."/>
            <person name="Podicheti R."/>
            <person name="Zhao M."/>
            <person name="Scheffler B.E."/>
            <person name="Stack J.C."/>
            <person name="Feltus F.A."/>
            <person name="Mustiga G.M."/>
            <person name="Amores F."/>
            <person name="Phillips W."/>
            <person name="Marelli J.P."/>
            <person name="May G.D."/>
            <person name="Shapiro H."/>
            <person name="Ma J."/>
            <person name="Bustamante C.D."/>
            <person name="Schnell R.J."/>
            <person name="Main D."/>
            <person name="Gilbert D."/>
            <person name="Parida L."/>
            <person name="Kuhn D.N."/>
        </authorList>
    </citation>
    <scope>NUCLEOTIDE SEQUENCE [LARGE SCALE GENOMIC DNA]</scope>
    <source>
        <strain evidence="3">cv. Matina 1-6</strain>
    </source>
</reference>
<evidence type="ECO:0000313" key="3">
    <source>
        <dbReference type="Proteomes" id="UP000026915"/>
    </source>
</evidence>
<dbReference type="InterPro" id="IPR012337">
    <property type="entry name" value="RNaseH-like_sf"/>
</dbReference>
<dbReference type="Proteomes" id="UP000026915">
    <property type="component" value="Chromosome 9"/>
</dbReference>
<gene>
    <name evidence="2" type="ORF">TCM_042327</name>
</gene>
<dbReference type="Gramene" id="EOY34747">
    <property type="protein sequence ID" value="EOY34747"/>
    <property type="gene ID" value="TCM_042327"/>
</dbReference>
<protein>
    <recommendedName>
        <fullName evidence="1">RNase H type-1 domain-containing protein</fullName>
    </recommendedName>
</protein>
<dbReference type="SUPFAM" id="SSF53098">
    <property type="entry name" value="Ribonuclease H-like"/>
    <property type="match status" value="1"/>
</dbReference>
<dbReference type="eggNOG" id="KOG1075">
    <property type="taxonomic scope" value="Eukaryota"/>
</dbReference>
<feature type="domain" description="RNase H type-1" evidence="1">
    <location>
        <begin position="855"/>
        <end position="983"/>
    </location>
</feature>
<dbReference type="InterPro" id="IPR026960">
    <property type="entry name" value="RVT-Znf"/>
</dbReference>
<organism evidence="2 3">
    <name type="scientific">Theobroma cacao</name>
    <name type="common">Cacao</name>
    <name type="synonym">Cocoa</name>
    <dbReference type="NCBI Taxonomy" id="3641"/>
    <lineage>
        <taxon>Eukaryota</taxon>
        <taxon>Viridiplantae</taxon>
        <taxon>Streptophyta</taxon>
        <taxon>Embryophyta</taxon>
        <taxon>Tracheophyta</taxon>
        <taxon>Spermatophyta</taxon>
        <taxon>Magnoliopsida</taxon>
        <taxon>eudicotyledons</taxon>
        <taxon>Gunneridae</taxon>
        <taxon>Pentapetalae</taxon>
        <taxon>rosids</taxon>
        <taxon>malvids</taxon>
        <taxon>Malvales</taxon>
        <taxon>Malvaceae</taxon>
        <taxon>Byttnerioideae</taxon>
        <taxon>Theobroma</taxon>
    </lineage>
</organism>
<accession>A0A061GZ95</accession>
<dbReference type="EMBL" id="CM001887">
    <property type="protein sequence ID" value="EOY34747.1"/>
    <property type="molecule type" value="Genomic_DNA"/>
</dbReference>
<dbReference type="Pfam" id="PF13966">
    <property type="entry name" value="zf-RVT"/>
    <property type="match status" value="1"/>
</dbReference>
<keyword evidence="3" id="KW-1185">Reference proteome</keyword>
<sequence length="1014" mass="115529">MPRMNEIRLAFKGIEGGRATSTAELVAGKSKSHAERAQKNSVIVSHRSPAQGRTSPEHVSAFAEKNTAPGMLLSKNGNQKDDNSLYDGTEQQQKIENTATKKSQNKPVAIEEEKDETGAVKFASGSCTPLQLMQGERRDSGYTSIHAYGDKKIEGKGHDVDHFSEGNELPITRRQHKLQNKAKPILAKLIPSLNVDFDVGPATLLFDKTSDIDGSQQRKAKAAIDDDNRAEYLKNLPSETGKCLLNTETDSVPSLADTCSSSDQVSKLPNPVQYQTNLEDQISIGHPRVHRRRKSDSSLLTSIVWNSAHATDPLECLHVKISLPWLPHPFAATFVYAKCTRQERLELWNCLRYLSLDMQGPWMVGGDFNTIVSCAERLNGAPPHGGSMEDFATTLLDCGLTDAALQKILVFLQEYEAVSGQQVNHQKSCFITSNGCPMTRRQIIAHTTGFQHKTLPVTYLGAPLHKGPRKVALFDSLITKIRDRISGWENKTLSPGGGLDIRRLNDVSDAFTMKLWWRFQTCDGLWTNFLKTKYCMGQIPHYVQSKLHDSQVWKRMVRGRDVAIQNTRWRIGKGNLFFWHDCWMGNKPLVTSFPSFRNDMTFVHKFYNGDNWDVNTLKLYLPMNLIDEILQIPFDRSQDDIAYWALTSDGEFSTWSAWEAVRQRQSPNTLCSFIWHKSIPLTISFFLWRVLNNWIPVELRLKEKGFHLASKCVCCNSEESLIHVLWDNPVAKQVWNFFADFFQINISNPQHVSQIIWAWYYSGDFVRKGHIRTLIPLFICWFLWLERNDAKHRHLGMYSDRVVWKIMKVLRQLQDGSLLKKWQWKGDTDIAAMWGFTLPLKIRESPQIIHWVKPVTGEYKLNVDGSSRHNQSAATGGLLRDHTGTLVFGFSENIGPSNSLQAELRALLRGLLLCKDRNIEKLWIEMDALVVIQMIQQSKKGSHDIRYLLASIRKCLSFFSFRISHIFREGNQAADFLSNKGHTHQNLQVISEAQGKLHGMLKLDRLNLPYVKFH</sequence>
<dbReference type="InterPro" id="IPR002156">
    <property type="entry name" value="RNaseH_domain"/>
</dbReference>
<dbReference type="PANTHER" id="PTHR33116">
    <property type="entry name" value="REVERSE TRANSCRIPTASE ZINC-BINDING DOMAIN-CONTAINING PROTEIN-RELATED-RELATED"/>
    <property type="match status" value="1"/>
</dbReference>